<proteinExistence type="predicted"/>
<dbReference type="PATRIC" id="fig|1348973.3.peg.3981"/>
<evidence type="ECO:0000313" key="3">
    <source>
        <dbReference type="Proteomes" id="UP000027936"/>
    </source>
</evidence>
<accession>A0A072NII0</accession>
<feature type="coiled-coil region" evidence="1">
    <location>
        <begin position="12"/>
        <end position="39"/>
    </location>
</feature>
<dbReference type="InterPro" id="IPR025004">
    <property type="entry name" value="SenN/SenS"/>
</dbReference>
<gene>
    <name evidence="2" type="ORF">M670_04095</name>
</gene>
<dbReference type="EMBL" id="JJRY01000023">
    <property type="protein sequence ID" value="KEF36678.1"/>
    <property type="molecule type" value="Genomic_DNA"/>
</dbReference>
<dbReference type="OrthoDB" id="2991278at2"/>
<reference evidence="2 3" key="1">
    <citation type="submission" date="2014-04" db="EMBL/GenBank/DDBJ databases">
        <title>Draft genome sequence of Bacillus azotoformans MEV2011, a (co-) denitrifying strain unable to grow in the presence of oxygen.</title>
        <authorList>
            <person name="Nielsen M."/>
            <person name="Schreiber L."/>
            <person name="Finster K."/>
            <person name="Schramm A."/>
        </authorList>
    </citation>
    <scope>NUCLEOTIDE SEQUENCE [LARGE SCALE GENOMIC DNA]</scope>
    <source>
        <strain evidence="2 3">MEV2011</strain>
    </source>
</reference>
<organism evidence="2 3">
    <name type="scientific">Schinkia azotoformans MEV2011</name>
    <dbReference type="NCBI Taxonomy" id="1348973"/>
    <lineage>
        <taxon>Bacteria</taxon>
        <taxon>Bacillati</taxon>
        <taxon>Bacillota</taxon>
        <taxon>Bacilli</taxon>
        <taxon>Bacillales</taxon>
        <taxon>Bacillaceae</taxon>
        <taxon>Calidifontibacillus/Schinkia group</taxon>
        <taxon>Schinkia</taxon>
    </lineage>
</organism>
<dbReference type="AlphaFoldDB" id="A0A072NII0"/>
<sequence length="48" mass="5930">MKKRIPSFEELVRENKLELMRDEKEIDRIEMKLEKKREKQLVAATSRR</sequence>
<dbReference type="GeneID" id="89470502"/>
<protein>
    <recommendedName>
        <fullName evidence="4">FbpB family small basic protein</fullName>
    </recommendedName>
</protein>
<keyword evidence="1" id="KW-0175">Coiled coil</keyword>
<dbReference type="RefSeq" id="WP_081585771.1">
    <property type="nucleotide sequence ID" value="NZ_JJRY01000023.1"/>
</dbReference>
<comment type="caution">
    <text evidence="2">The sequence shown here is derived from an EMBL/GenBank/DDBJ whole genome shotgun (WGS) entry which is preliminary data.</text>
</comment>
<dbReference type="Proteomes" id="UP000027936">
    <property type="component" value="Unassembled WGS sequence"/>
</dbReference>
<dbReference type="Pfam" id="PF13040">
    <property type="entry name" value="Fur_reg_FbpB"/>
    <property type="match status" value="1"/>
</dbReference>
<name>A0A072NII0_SCHAZ</name>
<evidence type="ECO:0000313" key="2">
    <source>
        <dbReference type="EMBL" id="KEF36678.1"/>
    </source>
</evidence>
<evidence type="ECO:0000256" key="1">
    <source>
        <dbReference type="SAM" id="Coils"/>
    </source>
</evidence>
<evidence type="ECO:0008006" key="4">
    <source>
        <dbReference type="Google" id="ProtNLM"/>
    </source>
</evidence>